<evidence type="ECO:0000259" key="11">
    <source>
        <dbReference type="Pfam" id="PF02769"/>
    </source>
</evidence>
<dbReference type="Proteomes" id="UP000235005">
    <property type="component" value="Unassembled WGS sequence"/>
</dbReference>
<dbReference type="AlphaFoldDB" id="A0A2N5X969"/>
<dbReference type="Gene3D" id="3.50.50.100">
    <property type="match status" value="1"/>
</dbReference>
<dbReference type="SUPFAM" id="SSF56042">
    <property type="entry name" value="PurM C-terminal domain-like"/>
    <property type="match status" value="1"/>
</dbReference>
<dbReference type="Pfam" id="PF02769">
    <property type="entry name" value="AIRS_C"/>
    <property type="match status" value="1"/>
</dbReference>
<evidence type="ECO:0000256" key="7">
    <source>
        <dbReference type="ARBA" id="ARBA00022840"/>
    </source>
</evidence>
<feature type="domain" description="PurM-like N-terminal" evidence="10">
    <location>
        <begin position="431"/>
        <end position="540"/>
    </location>
</feature>
<dbReference type="NCBIfam" id="TIGR03169">
    <property type="entry name" value="Nterm_to_SelD"/>
    <property type="match status" value="1"/>
</dbReference>
<dbReference type="InterPro" id="IPR017584">
    <property type="entry name" value="Pyridine_nucleo_diS_OxRdtase_N"/>
</dbReference>
<proteinExistence type="predicted"/>
<dbReference type="PANTHER" id="PTHR42913:SF9">
    <property type="entry name" value="SLR1591 PROTEIN"/>
    <property type="match status" value="1"/>
</dbReference>
<dbReference type="InterPro" id="IPR010918">
    <property type="entry name" value="PurM-like_C_dom"/>
</dbReference>
<dbReference type="InterPro" id="IPR036188">
    <property type="entry name" value="FAD/NAD-bd_sf"/>
</dbReference>
<accession>A0A2N5X969</accession>
<dbReference type="GO" id="GO:0016301">
    <property type="term" value="F:kinase activity"/>
    <property type="evidence" value="ECO:0007669"/>
    <property type="project" value="UniProtKB-KW"/>
</dbReference>
<sequence length="734" mass="77692">MRSQPILQQDLVFVGGGHAHALVLRMLAMEPVVGLRLTLISPASHTPYSGMLPGLVAGHYSFEQTHIDLARLCQWAGVRFIEAEVTGLDPQRKTLSLAGRPAIAYDFVSIDIGSQPELDSVPGARDYSVPVKPVADLWRRWREMDSRLAQRDERAMVAVVGGGAGSVELALAMAHSLSGSAVEIALFCGAPEIMQGYNAGARAAAVAALARSGIQLHLQSRVVAVSATALQLETGEEHRFDDLFWCTGAAAAPWVAASGLSCDARGFLQVSDTLQSMDDPSVFAAGDIATQINHPRPKAGVYAVRQGPVLAHNLRALLLGKALRQHRPQRRFLSLVSLGDRRATADRGPFYATGEWVWRWKDRIDREFMGRFTALPELTDMSGAGVIAGAVQNDAEVCGGCGAKVGARGLAGVLTSLAVDFPRHCPRPEDGDDASPIPNDDRVAIVQSLDLLRQLVADPWLMGRIAANHALSDLYACAAQPLSALAAVTLPFARASLLQRDLQQVLAGALHEFSRVDCQLTGGHSMQGPELLLGFAVNGRAMDPRRGLLGKRGARDGDVLVLTKPLGTGVLFAAHMRQLADGRDIAAATAMMLQSNFNAARLALTHGASACTDITGFGLLGHLLEMLGEKQMASLRLSTIPALPGALEQLAAGVRSTMHEANAEALESATIGAGDNLDLLLDPQTSGGLLLALDPGQADEYCAQLHAGGLLQAAKIGRIESSADLAGGVRVKLQ</sequence>
<evidence type="ECO:0000256" key="6">
    <source>
        <dbReference type="ARBA" id="ARBA00022827"/>
    </source>
</evidence>
<evidence type="ECO:0000256" key="5">
    <source>
        <dbReference type="ARBA" id="ARBA00022777"/>
    </source>
</evidence>
<evidence type="ECO:0000256" key="2">
    <source>
        <dbReference type="ARBA" id="ARBA00022630"/>
    </source>
</evidence>
<protein>
    <submittedName>
        <fullName evidence="13">Selenide, water dikinase SelD</fullName>
    </submittedName>
</protein>
<keyword evidence="4" id="KW-0547">Nucleotide-binding</keyword>
<dbReference type="InterPro" id="IPR023753">
    <property type="entry name" value="FAD/NAD-binding_dom"/>
</dbReference>
<dbReference type="NCBIfam" id="TIGR00476">
    <property type="entry name" value="selD"/>
    <property type="match status" value="1"/>
</dbReference>
<organism evidence="13 14">
    <name type="scientific">Pseudohalioglobus lutimaris</name>
    <dbReference type="NCBI Taxonomy" id="1737061"/>
    <lineage>
        <taxon>Bacteria</taxon>
        <taxon>Pseudomonadati</taxon>
        <taxon>Pseudomonadota</taxon>
        <taxon>Gammaproteobacteria</taxon>
        <taxon>Cellvibrionales</taxon>
        <taxon>Halieaceae</taxon>
        <taxon>Pseudohalioglobus</taxon>
    </lineage>
</organism>
<comment type="caution">
    <text evidence="13">The sequence shown here is derived from an EMBL/GenBank/DDBJ whole genome shotgun (WGS) entry which is preliminary data.</text>
</comment>
<dbReference type="Pfam" id="PF07992">
    <property type="entry name" value="Pyr_redox_2"/>
    <property type="match status" value="1"/>
</dbReference>
<evidence type="ECO:0000256" key="3">
    <source>
        <dbReference type="ARBA" id="ARBA00022679"/>
    </source>
</evidence>
<evidence type="ECO:0000256" key="4">
    <source>
        <dbReference type="ARBA" id="ARBA00022741"/>
    </source>
</evidence>
<feature type="domain" description="PurM-like C-terminal" evidence="11">
    <location>
        <begin position="555"/>
        <end position="725"/>
    </location>
</feature>
<evidence type="ECO:0000256" key="1">
    <source>
        <dbReference type="ARBA" id="ARBA00001974"/>
    </source>
</evidence>
<dbReference type="InterPro" id="IPR004536">
    <property type="entry name" value="SPS/SelD"/>
</dbReference>
<dbReference type="CDD" id="cd02195">
    <property type="entry name" value="SelD"/>
    <property type="match status" value="1"/>
</dbReference>
<keyword evidence="14" id="KW-1185">Reference proteome</keyword>
<evidence type="ECO:0000256" key="8">
    <source>
        <dbReference type="ARBA" id="ARBA00023002"/>
    </source>
</evidence>
<dbReference type="InterPro" id="IPR036921">
    <property type="entry name" value="PurM-like_N_sf"/>
</dbReference>
<dbReference type="Pfam" id="PF00586">
    <property type="entry name" value="AIRS"/>
    <property type="match status" value="1"/>
</dbReference>
<reference evidence="13 14" key="1">
    <citation type="submission" date="2018-01" db="EMBL/GenBank/DDBJ databases">
        <title>The draft genome sequence of Halioglobus lutimaris HF004.</title>
        <authorList>
            <person name="Du Z.-J."/>
            <person name="Shi M.-J."/>
        </authorList>
    </citation>
    <scope>NUCLEOTIDE SEQUENCE [LARGE SCALE GENOMIC DNA]</scope>
    <source>
        <strain evidence="13 14">HF004</strain>
    </source>
</reference>
<dbReference type="Gene3D" id="3.30.1330.10">
    <property type="entry name" value="PurM-like, N-terminal domain"/>
    <property type="match status" value="1"/>
</dbReference>
<dbReference type="GO" id="GO:0003955">
    <property type="term" value="F:NAD(P)H dehydrogenase (quinone) activity"/>
    <property type="evidence" value="ECO:0007669"/>
    <property type="project" value="TreeGrafter"/>
</dbReference>
<dbReference type="SUPFAM" id="SSF55326">
    <property type="entry name" value="PurM N-terminal domain-like"/>
    <property type="match status" value="1"/>
</dbReference>
<dbReference type="PANTHER" id="PTHR42913">
    <property type="entry name" value="APOPTOSIS-INDUCING FACTOR 1"/>
    <property type="match status" value="1"/>
</dbReference>
<comment type="cofactor">
    <cofactor evidence="1">
        <name>FAD</name>
        <dbReference type="ChEBI" id="CHEBI:57692"/>
    </cofactor>
</comment>
<feature type="domain" description="FAD/NAD(P)-binding" evidence="12">
    <location>
        <begin position="10"/>
        <end position="307"/>
    </location>
</feature>
<keyword evidence="3" id="KW-0808">Transferase</keyword>
<keyword evidence="2" id="KW-0285">Flavoprotein</keyword>
<keyword evidence="6" id="KW-0274">FAD</keyword>
<dbReference type="GO" id="GO:0005524">
    <property type="term" value="F:ATP binding"/>
    <property type="evidence" value="ECO:0007669"/>
    <property type="project" value="UniProtKB-KW"/>
</dbReference>
<name>A0A2N5X969_9GAMM</name>
<dbReference type="EMBL" id="PKUS01000001">
    <property type="protein sequence ID" value="PLW71031.1"/>
    <property type="molecule type" value="Genomic_DNA"/>
</dbReference>
<evidence type="ECO:0000313" key="13">
    <source>
        <dbReference type="EMBL" id="PLW71031.1"/>
    </source>
</evidence>
<evidence type="ECO:0000259" key="12">
    <source>
        <dbReference type="Pfam" id="PF07992"/>
    </source>
</evidence>
<gene>
    <name evidence="13" type="primary">selD</name>
    <name evidence="13" type="ORF">C0039_02400</name>
</gene>
<dbReference type="InterPro" id="IPR036676">
    <property type="entry name" value="PurM-like_C_sf"/>
</dbReference>
<dbReference type="SUPFAM" id="SSF51905">
    <property type="entry name" value="FAD/NAD(P)-binding domain"/>
    <property type="match status" value="2"/>
</dbReference>
<dbReference type="InterPro" id="IPR051169">
    <property type="entry name" value="NADH-Q_oxidoreductase"/>
</dbReference>
<dbReference type="OrthoDB" id="9767928at2"/>
<keyword evidence="7" id="KW-0067">ATP-binding</keyword>
<keyword evidence="5 13" id="KW-0418">Kinase</keyword>
<dbReference type="InterPro" id="IPR016188">
    <property type="entry name" value="PurM-like_N"/>
</dbReference>
<evidence type="ECO:0000313" key="14">
    <source>
        <dbReference type="Proteomes" id="UP000235005"/>
    </source>
</evidence>
<dbReference type="Gene3D" id="3.90.650.10">
    <property type="entry name" value="PurM-like C-terminal domain"/>
    <property type="match status" value="1"/>
</dbReference>
<evidence type="ECO:0000256" key="9">
    <source>
        <dbReference type="ARBA" id="ARBA00023266"/>
    </source>
</evidence>
<keyword evidence="8" id="KW-0560">Oxidoreductase</keyword>
<keyword evidence="9" id="KW-0711">Selenium</keyword>
<dbReference type="GO" id="GO:0019646">
    <property type="term" value="P:aerobic electron transport chain"/>
    <property type="evidence" value="ECO:0007669"/>
    <property type="project" value="TreeGrafter"/>
</dbReference>
<evidence type="ECO:0000259" key="10">
    <source>
        <dbReference type="Pfam" id="PF00586"/>
    </source>
</evidence>